<organism evidence="1">
    <name type="scientific">Hydatigena taeniaeformis</name>
    <name type="common">Feline tapeworm</name>
    <name type="synonym">Taenia taeniaeformis</name>
    <dbReference type="NCBI Taxonomy" id="6205"/>
    <lineage>
        <taxon>Eukaryota</taxon>
        <taxon>Metazoa</taxon>
        <taxon>Spiralia</taxon>
        <taxon>Lophotrochozoa</taxon>
        <taxon>Platyhelminthes</taxon>
        <taxon>Cestoda</taxon>
        <taxon>Eucestoda</taxon>
        <taxon>Cyclophyllidea</taxon>
        <taxon>Taeniidae</taxon>
        <taxon>Hydatigera</taxon>
    </lineage>
</organism>
<proteinExistence type="predicted"/>
<dbReference type="AlphaFoldDB" id="A0A0R3WJT6"/>
<reference evidence="1" key="1">
    <citation type="submission" date="2017-02" db="UniProtKB">
        <authorList>
            <consortium name="WormBaseParasite"/>
        </authorList>
    </citation>
    <scope>IDENTIFICATION</scope>
</reference>
<protein>
    <submittedName>
        <fullName evidence="1">Ovule protein</fullName>
    </submittedName>
</protein>
<evidence type="ECO:0000313" key="1">
    <source>
        <dbReference type="WBParaSite" id="TTAC_0000095201-mRNA-1"/>
    </source>
</evidence>
<accession>A0A0R3WJT6</accession>
<dbReference type="WBParaSite" id="TTAC_0000095201-mRNA-1">
    <property type="protein sequence ID" value="TTAC_0000095201-mRNA-1"/>
    <property type="gene ID" value="TTAC_0000095201"/>
</dbReference>
<name>A0A0R3WJT6_HYDTA</name>
<sequence length="51" mass="5819">LFFLNVCSRMWKPWTFANFLINGYSYGTALILSIGCLKNVVPWRSGTVVPH</sequence>